<dbReference type="Proteomes" id="UP001499951">
    <property type="component" value="Unassembled WGS sequence"/>
</dbReference>
<proteinExistence type="predicted"/>
<protein>
    <recommendedName>
        <fullName evidence="3">Secreted protein</fullName>
    </recommendedName>
</protein>
<accession>A0ABN1E0K0</accession>
<evidence type="ECO:0000313" key="1">
    <source>
        <dbReference type="EMBL" id="GAA0556635.1"/>
    </source>
</evidence>
<dbReference type="EMBL" id="BAAADD010000001">
    <property type="protein sequence ID" value="GAA0556635.1"/>
    <property type="molecule type" value="Genomic_DNA"/>
</dbReference>
<gene>
    <name evidence="1" type="ORF">GCM10008942_01380</name>
</gene>
<comment type="caution">
    <text evidence="1">The sequence shown here is derived from an EMBL/GenBank/DDBJ whole genome shotgun (WGS) entry which is preliminary data.</text>
</comment>
<sequence length="138" mass="14781">MHGSVRLGFGIAALLAAGVFVVKVFGNHESWFVRAAQANAVRCLTQSSCPRLDNTGAAVDVRPPLAKDSRCAKTKAWAEVKAVSNGQTKIVLLCTEGNQPYLYHMGRLSGGEAGSEQWLACRTAGCSAELTLLKQRMM</sequence>
<name>A0ABN1E0K0_9PROT</name>
<keyword evidence="2" id="KW-1185">Reference proteome</keyword>
<evidence type="ECO:0000313" key="2">
    <source>
        <dbReference type="Proteomes" id="UP001499951"/>
    </source>
</evidence>
<dbReference type="RefSeq" id="WP_166930442.1">
    <property type="nucleotide sequence ID" value="NZ_BAAADD010000001.1"/>
</dbReference>
<reference evidence="1 2" key="1">
    <citation type="journal article" date="2019" name="Int. J. Syst. Evol. Microbiol.">
        <title>The Global Catalogue of Microorganisms (GCM) 10K type strain sequencing project: providing services to taxonomists for standard genome sequencing and annotation.</title>
        <authorList>
            <consortium name="The Broad Institute Genomics Platform"/>
            <consortium name="The Broad Institute Genome Sequencing Center for Infectious Disease"/>
            <person name="Wu L."/>
            <person name="Ma J."/>
        </authorList>
    </citation>
    <scope>NUCLEOTIDE SEQUENCE [LARGE SCALE GENOMIC DNA]</scope>
    <source>
        <strain evidence="1 2">JCM 15089</strain>
    </source>
</reference>
<evidence type="ECO:0008006" key="3">
    <source>
        <dbReference type="Google" id="ProtNLM"/>
    </source>
</evidence>
<organism evidence="1 2">
    <name type="scientific">Rhizomicrobium electricum</name>
    <dbReference type="NCBI Taxonomy" id="480070"/>
    <lineage>
        <taxon>Bacteria</taxon>
        <taxon>Pseudomonadati</taxon>
        <taxon>Pseudomonadota</taxon>
        <taxon>Alphaproteobacteria</taxon>
        <taxon>Micropepsales</taxon>
        <taxon>Micropepsaceae</taxon>
        <taxon>Rhizomicrobium</taxon>
    </lineage>
</organism>